<evidence type="ECO:0000256" key="6">
    <source>
        <dbReference type="ARBA" id="ARBA00023316"/>
    </source>
</evidence>
<dbReference type="InterPro" id="IPR003770">
    <property type="entry name" value="MLTG-like"/>
</dbReference>
<dbReference type="OrthoDB" id="9814591at2"/>
<keyword evidence="6 7" id="KW-0961">Cell wall biogenesis/degradation</keyword>
<evidence type="ECO:0000313" key="8">
    <source>
        <dbReference type="EMBL" id="ADU96085.1"/>
    </source>
</evidence>
<comment type="catalytic activity">
    <reaction evidence="7">
        <text>a peptidoglycan chain = a peptidoglycan chain with N-acetyl-1,6-anhydromuramyl-[peptide] at the reducing end + a peptidoglycan chain with N-acetylglucosamine at the non-reducing end.</text>
        <dbReference type="EC" id="4.2.2.29"/>
    </reaction>
</comment>
<keyword evidence="3 7" id="KW-1133">Transmembrane helix</keyword>
<organism evidence="8 9">
    <name type="scientific">Thermovibrio ammonificans (strain DSM 15698 / JCM 12110 / HB-1)</name>
    <dbReference type="NCBI Taxonomy" id="648996"/>
    <lineage>
        <taxon>Bacteria</taxon>
        <taxon>Pseudomonadati</taxon>
        <taxon>Aquificota</taxon>
        <taxon>Aquificia</taxon>
        <taxon>Desulfurobacteriales</taxon>
        <taxon>Desulfurobacteriaceae</taxon>
        <taxon>Thermovibrio</taxon>
    </lineage>
</organism>
<dbReference type="Gene3D" id="3.30.160.60">
    <property type="entry name" value="Classic Zinc Finger"/>
    <property type="match status" value="1"/>
</dbReference>
<dbReference type="GO" id="GO:0008932">
    <property type="term" value="F:lytic endotransglycosylase activity"/>
    <property type="evidence" value="ECO:0007669"/>
    <property type="project" value="UniProtKB-UniRule"/>
</dbReference>
<gene>
    <name evidence="7" type="primary">mltG</name>
    <name evidence="8" type="ordered locus">Theam_0111</name>
</gene>
<protein>
    <recommendedName>
        <fullName evidence="7">Endolytic murein transglycosylase</fullName>
        <ecNumber evidence="7">4.2.2.29</ecNumber>
    </recommendedName>
    <alternativeName>
        <fullName evidence="7">Peptidoglycan lytic transglycosylase</fullName>
    </alternativeName>
    <alternativeName>
        <fullName evidence="7">Peptidoglycan polymerization terminase</fullName>
    </alternativeName>
</protein>
<dbReference type="Pfam" id="PF02618">
    <property type="entry name" value="YceG"/>
    <property type="match status" value="1"/>
</dbReference>
<dbReference type="Proteomes" id="UP000006362">
    <property type="component" value="Chromosome"/>
</dbReference>
<dbReference type="CDD" id="cd08010">
    <property type="entry name" value="MltG_like"/>
    <property type="match status" value="1"/>
</dbReference>
<dbReference type="EC" id="4.2.2.29" evidence="7"/>
<dbReference type="RefSeq" id="WP_013536871.1">
    <property type="nucleotide sequence ID" value="NC_014926.1"/>
</dbReference>
<keyword evidence="9" id="KW-1185">Reference proteome</keyword>
<comment type="function">
    <text evidence="7">Functions as a peptidoglycan terminase that cleaves nascent peptidoglycan strands endolytically to terminate their elongation.</text>
</comment>
<sequence length="340" mass="37906">MKRFLAVVISLSVLLGAVAAGFLFYAKSQLFSKRSVKVEIEVKKGETLKGAAGQVAEVFKVDPKLLYAYARWAGLKVKQGCYKLKGELSPAEALKELTTGKPCLKSFTIPPGSDLFLLDKLLSQQGVCKRGELLELSRSKAFLEKLGVPTLEGYLFPQTYYINREAGCKRAVEVAVGEFKRVVLPLFQNYTPPPLVKRALKKVTVEKVLTVASIVEKESSYPPERPLIAAVIYNRLIRGMKVQCDPTVIYALKLKGIFKERLLYRDLKTPSPYNTYYVKGLPPAPICNPSLNSIEAALHPANVKYLYFVSNGRGRHLFSKSYNEHLKKVRALRNGKETGS</sequence>
<dbReference type="KEGG" id="tam:Theam_0111"/>
<evidence type="ECO:0000256" key="5">
    <source>
        <dbReference type="ARBA" id="ARBA00023239"/>
    </source>
</evidence>
<keyword evidence="5 7" id="KW-0456">Lyase</keyword>
<reference evidence="8" key="1">
    <citation type="submission" date="2011-01" db="EMBL/GenBank/DDBJ databases">
        <title>Complete sequence of chromosome of Thermovibrio ammonificans HB-1.</title>
        <authorList>
            <consortium name="US DOE Joint Genome Institute"/>
            <person name="Lucas S."/>
            <person name="Copeland A."/>
            <person name="Lapidus A."/>
            <person name="Cheng J.-F."/>
            <person name="Goodwin L."/>
            <person name="Pitluck S."/>
            <person name="Davenport K."/>
            <person name="Detter J.C."/>
            <person name="Han C."/>
            <person name="Tapia R."/>
            <person name="Land M."/>
            <person name="Hauser L."/>
            <person name="Kyrpides N."/>
            <person name="Ivanova N."/>
            <person name="Ovchinnikova G."/>
            <person name="Vetriani C."/>
            <person name="Woyke T."/>
        </authorList>
    </citation>
    <scope>NUCLEOTIDE SEQUENCE [LARGE SCALE GENOMIC DNA]</scope>
    <source>
        <strain evidence="8">HB-1</strain>
    </source>
</reference>
<dbReference type="PANTHER" id="PTHR30518">
    <property type="entry name" value="ENDOLYTIC MUREIN TRANSGLYCOSYLASE"/>
    <property type="match status" value="1"/>
</dbReference>
<dbReference type="HAMAP" id="MF_02065">
    <property type="entry name" value="MltG"/>
    <property type="match status" value="1"/>
</dbReference>
<dbReference type="EMBL" id="CP002444">
    <property type="protein sequence ID" value="ADU96085.1"/>
    <property type="molecule type" value="Genomic_DNA"/>
</dbReference>
<dbReference type="HOGENOM" id="CLU_025574_2_2_0"/>
<dbReference type="eggNOG" id="COG1559">
    <property type="taxonomic scope" value="Bacteria"/>
</dbReference>
<dbReference type="AlphaFoldDB" id="E8T380"/>
<evidence type="ECO:0000256" key="1">
    <source>
        <dbReference type="ARBA" id="ARBA00022475"/>
    </source>
</evidence>
<proteinExistence type="inferred from homology"/>
<evidence type="ECO:0000313" key="9">
    <source>
        <dbReference type="Proteomes" id="UP000006362"/>
    </source>
</evidence>
<feature type="site" description="Important for catalytic activity" evidence="7">
    <location>
        <position position="218"/>
    </location>
</feature>
<dbReference type="GO" id="GO:0009252">
    <property type="term" value="P:peptidoglycan biosynthetic process"/>
    <property type="evidence" value="ECO:0007669"/>
    <property type="project" value="UniProtKB-UniRule"/>
</dbReference>
<dbReference type="GO" id="GO:0071555">
    <property type="term" value="P:cell wall organization"/>
    <property type="evidence" value="ECO:0007669"/>
    <property type="project" value="UniProtKB-KW"/>
</dbReference>
<dbReference type="NCBIfam" id="TIGR00247">
    <property type="entry name" value="endolytic transglycosylase MltG"/>
    <property type="match status" value="1"/>
</dbReference>
<evidence type="ECO:0000256" key="2">
    <source>
        <dbReference type="ARBA" id="ARBA00022692"/>
    </source>
</evidence>
<comment type="similarity">
    <text evidence="7">Belongs to the transglycosylase MltG family.</text>
</comment>
<evidence type="ECO:0000256" key="7">
    <source>
        <dbReference type="HAMAP-Rule" id="MF_02065"/>
    </source>
</evidence>
<keyword evidence="4 7" id="KW-0472">Membrane</keyword>
<evidence type="ECO:0000256" key="3">
    <source>
        <dbReference type="ARBA" id="ARBA00022989"/>
    </source>
</evidence>
<accession>E8T380</accession>
<dbReference type="STRING" id="648996.Theam_0111"/>
<keyword evidence="7" id="KW-0997">Cell inner membrane</keyword>
<evidence type="ECO:0000256" key="4">
    <source>
        <dbReference type="ARBA" id="ARBA00023136"/>
    </source>
</evidence>
<keyword evidence="2 7" id="KW-0812">Transmembrane</keyword>
<name>E8T380_THEA1</name>
<dbReference type="PANTHER" id="PTHR30518:SF2">
    <property type="entry name" value="ENDOLYTIC MUREIN TRANSGLYCOSYLASE"/>
    <property type="match status" value="1"/>
</dbReference>
<dbReference type="GO" id="GO:0005886">
    <property type="term" value="C:plasma membrane"/>
    <property type="evidence" value="ECO:0007669"/>
    <property type="project" value="UniProtKB-UniRule"/>
</dbReference>
<keyword evidence="1 7" id="KW-1003">Cell membrane</keyword>